<feature type="compositionally biased region" description="Low complexity" evidence="2">
    <location>
        <begin position="114"/>
        <end position="126"/>
    </location>
</feature>
<evidence type="ECO:0000313" key="5">
    <source>
        <dbReference type="RefSeq" id="XP_045570898.1"/>
    </source>
</evidence>
<evidence type="ECO:0000259" key="3">
    <source>
        <dbReference type="PROSITE" id="PS51840"/>
    </source>
</evidence>
<proteinExistence type="inferred from homology"/>
<dbReference type="InterPro" id="IPR019448">
    <property type="entry name" value="NT-C2"/>
</dbReference>
<evidence type="ECO:0000313" key="6">
    <source>
        <dbReference type="RefSeq" id="XP_045570899.1"/>
    </source>
</evidence>
<gene>
    <name evidence="5 6" type="primary">LOC106600925</name>
</gene>
<dbReference type="GeneID" id="106600925"/>
<dbReference type="InterPro" id="IPR039931">
    <property type="entry name" value="EEIG1/2-like"/>
</dbReference>
<dbReference type="PANTHER" id="PTHR21456:SF2">
    <property type="entry name" value="EARLY ESTROGEN-INDUCED GENE 1 PROTEIN"/>
    <property type="match status" value="1"/>
</dbReference>
<comment type="similarity">
    <text evidence="1">Belongs to the EEIG family.</text>
</comment>
<feature type="domain" description="C2 NT-type" evidence="3">
    <location>
        <begin position="1"/>
        <end position="84"/>
    </location>
</feature>
<dbReference type="Proteomes" id="UP001652741">
    <property type="component" value="Chromosome ssa03"/>
</dbReference>
<keyword evidence="4" id="KW-1185">Reference proteome</keyword>
<reference evidence="5 6" key="1">
    <citation type="submission" date="2025-05" db="UniProtKB">
        <authorList>
            <consortium name="RefSeq"/>
        </authorList>
    </citation>
    <scope>IDENTIFICATION</scope>
</reference>
<protein>
    <submittedName>
        <fullName evidence="5 6">Protein FAM102B-like</fullName>
    </submittedName>
</protein>
<evidence type="ECO:0000256" key="1">
    <source>
        <dbReference type="ARBA" id="ARBA00034780"/>
    </source>
</evidence>
<dbReference type="PROSITE" id="PS51840">
    <property type="entry name" value="C2_NT"/>
    <property type="match status" value="1"/>
</dbReference>
<feature type="region of interest" description="Disordered" evidence="2">
    <location>
        <begin position="96"/>
        <end position="128"/>
    </location>
</feature>
<accession>A0ABM3EIJ7</accession>
<organism evidence="4 5">
    <name type="scientific">Salmo salar</name>
    <name type="common">Atlantic salmon</name>
    <dbReference type="NCBI Taxonomy" id="8030"/>
    <lineage>
        <taxon>Eukaryota</taxon>
        <taxon>Metazoa</taxon>
        <taxon>Chordata</taxon>
        <taxon>Craniata</taxon>
        <taxon>Vertebrata</taxon>
        <taxon>Euteleostomi</taxon>
        <taxon>Actinopterygii</taxon>
        <taxon>Neopterygii</taxon>
        <taxon>Teleostei</taxon>
        <taxon>Protacanthopterygii</taxon>
        <taxon>Salmoniformes</taxon>
        <taxon>Salmonidae</taxon>
        <taxon>Salmoninae</taxon>
        <taxon>Salmo</taxon>
    </lineage>
</organism>
<evidence type="ECO:0000256" key="2">
    <source>
        <dbReference type="SAM" id="MobiDB-lite"/>
    </source>
</evidence>
<feature type="compositionally biased region" description="Polar residues" evidence="2">
    <location>
        <begin position="96"/>
        <end position="109"/>
    </location>
</feature>
<dbReference type="RefSeq" id="XP_045570899.1">
    <property type="nucleotide sequence ID" value="XM_045714943.1"/>
</dbReference>
<evidence type="ECO:0000313" key="4">
    <source>
        <dbReference type="Proteomes" id="UP001652741"/>
    </source>
</evidence>
<sequence length="232" mass="25414">MFEFECRTAVNSLSGVLDDCLCRLSVRKDTKGGRSYQKVGYVDLNLSEYAGSGYVTRHCLLEGYMNKDNKLDNSLLKVGLHMQLLQGDPCFRVPTQRSLPNGTLSSENVEQPRESTSSHSEPGSSEDTLRRQLVMKGGLLLDAMPSQNPEAQERARVVGQLTRVGNTRVDAQDVVENLCLESLGSVFELPPPMEEAGLALFVGQDGTTTLGVTHIQNRDSHAGSVENVIIMK</sequence>
<dbReference type="RefSeq" id="XP_045570898.1">
    <property type="nucleotide sequence ID" value="XM_045714942.1"/>
</dbReference>
<dbReference type="Pfam" id="PF10358">
    <property type="entry name" value="NT-C2"/>
    <property type="match status" value="1"/>
</dbReference>
<name>A0ABM3EIJ7_SALSA</name>
<dbReference type="PANTHER" id="PTHR21456">
    <property type="entry name" value="FAMILY WITH SEQUENCE SIMILARITY 102"/>
    <property type="match status" value="1"/>
</dbReference>